<accession>A0A1H1VTJ4</accession>
<evidence type="ECO:0000313" key="2">
    <source>
        <dbReference type="Proteomes" id="UP000198481"/>
    </source>
</evidence>
<dbReference type="AlphaFoldDB" id="A0A1H1VTJ4"/>
<dbReference type="Proteomes" id="UP000198481">
    <property type="component" value="Chromosome I"/>
</dbReference>
<organism evidence="1 2">
    <name type="scientific">Pseudomonas prosekii</name>
    <dbReference type="NCBI Taxonomy" id="1148509"/>
    <lineage>
        <taxon>Bacteria</taxon>
        <taxon>Pseudomonadati</taxon>
        <taxon>Pseudomonadota</taxon>
        <taxon>Gammaproteobacteria</taxon>
        <taxon>Pseudomonadales</taxon>
        <taxon>Pseudomonadaceae</taxon>
        <taxon>Pseudomonas</taxon>
    </lineage>
</organism>
<gene>
    <name evidence="1" type="ORF">SAMN05216222_2515</name>
</gene>
<evidence type="ECO:0000313" key="1">
    <source>
        <dbReference type="EMBL" id="SDS87975.1"/>
    </source>
</evidence>
<reference evidence="1 2" key="1">
    <citation type="submission" date="2016-10" db="EMBL/GenBank/DDBJ databases">
        <authorList>
            <person name="de Groot N.N."/>
        </authorList>
    </citation>
    <scope>NUCLEOTIDE SEQUENCE [LARGE SCALE GENOMIC DNA]</scope>
    <source>
        <strain evidence="1 2">LMG 26867</strain>
    </source>
</reference>
<dbReference type="STRING" id="1148509.SAMN05216222_2515"/>
<sequence length="30" mass="3634">MHLNSAYRYSCLNFDQYTPYKQLTGLSQYK</sequence>
<protein>
    <submittedName>
        <fullName evidence="1">Uncharacterized protein</fullName>
    </submittedName>
</protein>
<proteinExistence type="predicted"/>
<dbReference type="EMBL" id="LT629762">
    <property type="protein sequence ID" value="SDS87975.1"/>
    <property type="molecule type" value="Genomic_DNA"/>
</dbReference>
<name>A0A1H1VTJ4_9PSED</name>